<dbReference type="HAMAP" id="MF_01077">
    <property type="entry name" value="RimP"/>
    <property type="match status" value="1"/>
</dbReference>
<evidence type="ECO:0000256" key="3">
    <source>
        <dbReference type="HAMAP-Rule" id="MF_01077"/>
    </source>
</evidence>
<sequence length="161" mass="17367">MSPARPTDLTDRLRGALGPVVDAAGLYLEDITVAAAGRRKIVRVVVDLADGPGGVDSDRLSEVSRQISALLDDVDLVEGAYTLEVSTPGADRPLREPRHYRRAVGHLVRARTTGGREVTGRLLEADDALAVLDVDGHRQELPYAEVADARVELELNRPDQA</sequence>
<comment type="similarity">
    <text evidence="3">Belongs to the RimP family.</text>
</comment>
<comment type="function">
    <text evidence="3">Required for maturation of 30S ribosomal subunits.</text>
</comment>
<feature type="domain" description="Ribosome maturation factor RimP C-terminal" evidence="5">
    <location>
        <begin position="94"/>
        <end position="154"/>
    </location>
</feature>
<accession>A0ABP8ES13</accession>
<dbReference type="SUPFAM" id="SSF75420">
    <property type="entry name" value="YhbC-like, N-terminal domain"/>
    <property type="match status" value="1"/>
</dbReference>
<dbReference type="Pfam" id="PF02576">
    <property type="entry name" value="RimP_N"/>
    <property type="match status" value="1"/>
</dbReference>
<dbReference type="InterPro" id="IPR003728">
    <property type="entry name" value="Ribosome_maturation_RimP"/>
</dbReference>
<keyword evidence="1 3" id="KW-0963">Cytoplasm</keyword>
<dbReference type="InterPro" id="IPR028998">
    <property type="entry name" value="RimP_C"/>
</dbReference>
<dbReference type="PANTHER" id="PTHR33867:SF1">
    <property type="entry name" value="RIBOSOME MATURATION FACTOR RIMP"/>
    <property type="match status" value="1"/>
</dbReference>
<evidence type="ECO:0000259" key="5">
    <source>
        <dbReference type="Pfam" id="PF17384"/>
    </source>
</evidence>
<comment type="caution">
    <text evidence="6">The sequence shown here is derived from an EMBL/GenBank/DDBJ whole genome shotgun (WGS) entry which is preliminary data.</text>
</comment>
<organism evidence="6 7">
    <name type="scientific">Georgenia daeguensis</name>
    <dbReference type="NCBI Taxonomy" id="908355"/>
    <lineage>
        <taxon>Bacteria</taxon>
        <taxon>Bacillati</taxon>
        <taxon>Actinomycetota</taxon>
        <taxon>Actinomycetes</taxon>
        <taxon>Micrococcales</taxon>
        <taxon>Bogoriellaceae</taxon>
        <taxon>Georgenia</taxon>
    </lineage>
</organism>
<feature type="domain" description="Ribosome maturation factor RimP N-terminal" evidence="4">
    <location>
        <begin position="17"/>
        <end position="91"/>
    </location>
</feature>
<proteinExistence type="inferred from homology"/>
<dbReference type="InterPro" id="IPR028989">
    <property type="entry name" value="RimP_N"/>
</dbReference>
<evidence type="ECO:0000313" key="6">
    <source>
        <dbReference type="EMBL" id="GAA4286740.1"/>
    </source>
</evidence>
<comment type="subcellular location">
    <subcellularLocation>
        <location evidence="3">Cytoplasm</location>
    </subcellularLocation>
</comment>
<dbReference type="Pfam" id="PF17384">
    <property type="entry name" value="DUF150_C"/>
    <property type="match status" value="1"/>
</dbReference>
<keyword evidence="7" id="KW-1185">Reference proteome</keyword>
<gene>
    <name evidence="3" type="primary">rimP</name>
    <name evidence="6" type="ORF">GCM10022262_10990</name>
</gene>
<protein>
    <recommendedName>
        <fullName evidence="3">Ribosome maturation factor RimP</fullName>
    </recommendedName>
</protein>
<dbReference type="SUPFAM" id="SSF74942">
    <property type="entry name" value="YhbC-like, C-terminal domain"/>
    <property type="match status" value="1"/>
</dbReference>
<dbReference type="Proteomes" id="UP001499841">
    <property type="component" value="Unassembled WGS sequence"/>
</dbReference>
<keyword evidence="2 3" id="KW-0690">Ribosome biogenesis</keyword>
<reference evidence="7" key="1">
    <citation type="journal article" date="2019" name="Int. J. Syst. Evol. Microbiol.">
        <title>The Global Catalogue of Microorganisms (GCM) 10K type strain sequencing project: providing services to taxonomists for standard genome sequencing and annotation.</title>
        <authorList>
            <consortium name="The Broad Institute Genomics Platform"/>
            <consortium name="The Broad Institute Genome Sequencing Center for Infectious Disease"/>
            <person name="Wu L."/>
            <person name="Ma J."/>
        </authorList>
    </citation>
    <scope>NUCLEOTIDE SEQUENCE [LARGE SCALE GENOMIC DNA]</scope>
    <source>
        <strain evidence="7">JCM 17459</strain>
    </source>
</reference>
<evidence type="ECO:0000259" key="4">
    <source>
        <dbReference type="Pfam" id="PF02576"/>
    </source>
</evidence>
<dbReference type="InterPro" id="IPR036847">
    <property type="entry name" value="RimP_C_sf"/>
</dbReference>
<dbReference type="Gene3D" id="3.30.300.70">
    <property type="entry name" value="RimP-like superfamily, N-terminal"/>
    <property type="match status" value="1"/>
</dbReference>
<evidence type="ECO:0000256" key="2">
    <source>
        <dbReference type="ARBA" id="ARBA00022517"/>
    </source>
</evidence>
<dbReference type="EMBL" id="BAABBA010000004">
    <property type="protein sequence ID" value="GAA4286740.1"/>
    <property type="molecule type" value="Genomic_DNA"/>
</dbReference>
<name>A0ABP8ES13_9MICO</name>
<evidence type="ECO:0000313" key="7">
    <source>
        <dbReference type="Proteomes" id="UP001499841"/>
    </source>
</evidence>
<dbReference type="CDD" id="cd01734">
    <property type="entry name" value="YlxS_C"/>
    <property type="match status" value="1"/>
</dbReference>
<dbReference type="PANTHER" id="PTHR33867">
    <property type="entry name" value="RIBOSOME MATURATION FACTOR RIMP"/>
    <property type="match status" value="1"/>
</dbReference>
<evidence type="ECO:0000256" key="1">
    <source>
        <dbReference type="ARBA" id="ARBA00022490"/>
    </source>
</evidence>
<dbReference type="InterPro" id="IPR035956">
    <property type="entry name" value="RimP_N_sf"/>
</dbReference>
<dbReference type="RefSeq" id="WP_345038568.1">
    <property type="nucleotide sequence ID" value="NZ_BAABBA010000004.1"/>
</dbReference>